<dbReference type="InterPro" id="IPR000408">
    <property type="entry name" value="Reg_chr_condens"/>
</dbReference>
<dbReference type="GO" id="GO:0016567">
    <property type="term" value="P:protein ubiquitination"/>
    <property type="evidence" value="ECO:0007669"/>
    <property type="project" value="TreeGrafter"/>
</dbReference>
<evidence type="ECO:0000256" key="5">
    <source>
        <dbReference type="PROSITE-ProRule" id="PRU00235"/>
    </source>
</evidence>
<comment type="caution">
    <text evidence="7">The sequence shown here is derived from an EMBL/GenBank/DDBJ whole genome shotgun (WGS) entry which is preliminary data.</text>
</comment>
<keyword evidence="1" id="KW-0808">Transferase</keyword>
<dbReference type="Proteomes" id="UP001152622">
    <property type="component" value="Chromosome 1"/>
</dbReference>
<keyword evidence="2" id="KW-0677">Repeat</keyword>
<evidence type="ECO:0000256" key="1">
    <source>
        <dbReference type="ARBA" id="ARBA00022679"/>
    </source>
</evidence>
<dbReference type="EMBL" id="JAINUF010000001">
    <property type="protein sequence ID" value="KAJ8383050.1"/>
    <property type="molecule type" value="Genomic_DNA"/>
</dbReference>
<dbReference type="Gene3D" id="2.130.10.30">
    <property type="entry name" value="Regulator of chromosome condensation 1/beta-lactamase-inhibitor protein II"/>
    <property type="match status" value="1"/>
</dbReference>
<dbReference type="OrthoDB" id="10256179at2759"/>
<evidence type="ECO:0000256" key="3">
    <source>
        <dbReference type="ARBA" id="ARBA00022786"/>
    </source>
</evidence>
<dbReference type="InterPro" id="IPR035983">
    <property type="entry name" value="Hect_E3_ubiquitin_ligase"/>
</dbReference>
<dbReference type="GO" id="GO:0061630">
    <property type="term" value="F:ubiquitin protein ligase activity"/>
    <property type="evidence" value="ECO:0007669"/>
    <property type="project" value="TreeGrafter"/>
</dbReference>
<proteinExistence type="predicted"/>
<protein>
    <recommendedName>
        <fullName evidence="6">HECT domain-containing protein</fullName>
    </recommendedName>
</protein>
<dbReference type="Gene3D" id="3.30.2160.10">
    <property type="entry name" value="Hect, E3 ligase catalytic domain"/>
    <property type="match status" value="1"/>
</dbReference>
<evidence type="ECO:0000256" key="4">
    <source>
        <dbReference type="PROSITE-ProRule" id="PRU00104"/>
    </source>
</evidence>
<dbReference type="InterPro" id="IPR051709">
    <property type="entry name" value="Ub-ligase/GTPase-reg"/>
</dbReference>
<dbReference type="PROSITE" id="PS00626">
    <property type="entry name" value="RCC1_2"/>
    <property type="match status" value="2"/>
</dbReference>
<dbReference type="SUPFAM" id="SSF56204">
    <property type="entry name" value="Hect, E3 ligase catalytic domain"/>
    <property type="match status" value="1"/>
</dbReference>
<dbReference type="GO" id="GO:0005737">
    <property type="term" value="C:cytoplasm"/>
    <property type="evidence" value="ECO:0007669"/>
    <property type="project" value="TreeGrafter"/>
</dbReference>
<dbReference type="SUPFAM" id="SSF50985">
    <property type="entry name" value="RCC1/BLIP-II"/>
    <property type="match status" value="1"/>
</dbReference>
<dbReference type="PROSITE" id="PS50012">
    <property type="entry name" value="RCC1_3"/>
    <property type="match status" value="2"/>
</dbReference>
<dbReference type="GO" id="GO:0006511">
    <property type="term" value="P:ubiquitin-dependent protein catabolic process"/>
    <property type="evidence" value="ECO:0007669"/>
    <property type="project" value="TreeGrafter"/>
</dbReference>
<dbReference type="InterPro" id="IPR000569">
    <property type="entry name" value="HECT_dom"/>
</dbReference>
<dbReference type="Gene3D" id="3.90.1750.10">
    <property type="entry name" value="Hect, E3 ligase catalytic domains"/>
    <property type="match status" value="1"/>
</dbReference>
<reference evidence="7" key="1">
    <citation type="journal article" date="2023" name="Science">
        <title>Genome structures resolve the early diversification of teleost fishes.</title>
        <authorList>
            <person name="Parey E."/>
            <person name="Louis A."/>
            <person name="Montfort J."/>
            <person name="Bouchez O."/>
            <person name="Roques C."/>
            <person name="Iampietro C."/>
            <person name="Lluch J."/>
            <person name="Castinel A."/>
            <person name="Donnadieu C."/>
            <person name="Desvignes T."/>
            <person name="Floi Bucao C."/>
            <person name="Jouanno E."/>
            <person name="Wen M."/>
            <person name="Mejri S."/>
            <person name="Dirks R."/>
            <person name="Jansen H."/>
            <person name="Henkel C."/>
            <person name="Chen W.J."/>
            <person name="Zahm M."/>
            <person name="Cabau C."/>
            <person name="Klopp C."/>
            <person name="Thompson A.W."/>
            <person name="Robinson-Rechavi M."/>
            <person name="Braasch I."/>
            <person name="Lecointre G."/>
            <person name="Bobe J."/>
            <person name="Postlethwait J.H."/>
            <person name="Berthelot C."/>
            <person name="Roest Crollius H."/>
            <person name="Guiguen Y."/>
        </authorList>
    </citation>
    <scope>NUCLEOTIDE SEQUENCE</scope>
    <source>
        <strain evidence="7">WJC10195</strain>
    </source>
</reference>
<evidence type="ECO:0000256" key="2">
    <source>
        <dbReference type="ARBA" id="ARBA00022737"/>
    </source>
</evidence>
<gene>
    <name evidence="7" type="ORF">SKAU_G00038280</name>
</gene>
<evidence type="ECO:0000313" key="8">
    <source>
        <dbReference type="Proteomes" id="UP001152622"/>
    </source>
</evidence>
<comment type="caution">
    <text evidence="4">Lacks conserved residue(s) required for the propagation of feature annotation.</text>
</comment>
<keyword evidence="3 4" id="KW-0833">Ubl conjugation pathway</keyword>
<dbReference type="PANTHER" id="PTHR45622">
    <property type="entry name" value="UBIQUITIN-PROTEIN LIGASE E3A-RELATED"/>
    <property type="match status" value="1"/>
</dbReference>
<organism evidence="7 8">
    <name type="scientific">Synaphobranchus kaupii</name>
    <name type="common">Kaup's arrowtooth eel</name>
    <dbReference type="NCBI Taxonomy" id="118154"/>
    <lineage>
        <taxon>Eukaryota</taxon>
        <taxon>Metazoa</taxon>
        <taxon>Chordata</taxon>
        <taxon>Craniata</taxon>
        <taxon>Vertebrata</taxon>
        <taxon>Euteleostomi</taxon>
        <taxon>Actinopterygii</taxon>
        <taxon>Neopterygii</taxon>
        <taxon>Teleostei</taxon>
        <taxon>Anguilliformes</taxon>
        <taxon>Synaphobranchidae</taxon>
        <taxon>Synaphobranchus</taxon>
    </lineage>
</organism>
<feature type="repeat" description="RCC1" evidence="5">
    <location>
        <begin position="301"/>
        <end position="323"/>
    </location>
</feature>
<evidence type="ECO:0000313" key="7">
    <source>
        <dbReference type="EMBL" id="KAJ8383050.1"/>
    </source>
</evidence>
<accession>A0A9Q1GGT5</accession>
<dbReference type="Pfam" id="PF13540">
    <property type="entry name" value="RCC1_2"/>
    <property type="match status" value="1"/>
</dbReference>
<dbReference type="Pfam" id="PF00632">
    <property type="entry name" value="HECT"/>
    <property type="match status" value="1"/>
</dbReference>
<evidence type="ECO:0000259" key="6">
    <source>
        <dbReference type="PROSITE" id="PS50237"/>
    </source>
</evidence>
<dbReference type="PANTHER" id="PTHR45622:SF73">
    <property type="entry name" value="E3 UBIQUITIN-PROTEIN LIGASE HERC4-LIKE ISOFORM X1-RELATED"/>
    <property type="match status" value="1"/>
</dbReference>
<name>A0A9Q1GGT5_SYNKA</name>
<dbReference type="PROSITE" id="PS50237">
    <property type="entry name" value="HECT"/>
    <property type="match status" value="1"/>
</dbReference>
<feature type="repeat" description="RCC1" evidence="5">
    <location>
        <begin position="238"/>
        <end position="281"/>
    </location>
</feature>
<feature type="domain" description="HECT" evidence="6">
    <location>
        <begin position="143"/>
        <end position="259"/>
    </location>
</feature>
<keyword evidence="8" id="KW-1185">Reference proteome</keyword>
<sequence>MRVYLILPELLRVLPMDRELCVKFSEAVCKLHPLNLKILEYFFKSLVKMVHSTSTWFLHQMRTEQRDFSISVGKTVAVLQKLYEVNYTAGRKIEDRNFYINEMKLFIQSEGMHPNKNVGRFEDFMFKTLICYRSIFDMETKCMVFDEKSWVLVKFEDEDGIDHGGVSQEFFTIFAREIHSMEPRMLELHEDSRLVWFMPEGRCEQDVYYFLGILCGMALYSKCVVNFHFPLALFKKLLGLMLTLEDLKELSPIETRLLNVNGSRVIQVACGDHHTIALSKGIPLAMIAAGGEHSFALSLSGAVFAWGKNSAGQLGLGDEKGEA</sequence>
<dbReference type="AlphaFoldDB" id="A0A9Q1GGT5"/>
<dbReference type="InterPro" id="IPR009091">
    <property type="entry name" value="RCC1/BLIP-II"/>
</dbReference>